<feature type="domain" description="GHMP kinase C-terminal" evidence="8">
    <location>
        <begin position="269"/>
        <end position="354"/>
    </location>
</feature>
<dbReference type="PANTHER" id="PTHR31814:SF2">
    <property type="entry name" value="PHOSPHOMEVALONATE KINASE"/>
    <property type="match status" value="1"/>
</dbReference>
<keyword evidence="5 9" id="KW-0418">Kinase</keyword>
<dbReference type="Proteomes" id="UP000278031">
    <property type="component" value="Unassembled WGS sequence"/>
</dbReference>
<organism evidence="9 10">
    <name type="scientific">Candidatus Iainarchaeum sp</name>
    <dbReference type="NCBI Taxonomy" id="3101447"/>
    <lineage>
        <taxon>Archaea</taxon>
        <taxon>Candidatus Iainarchaeota</taxon>
        <taxon>Candidatus Iainarchaeia</taxon>
        <taxon>Candidatus Iainarchaeales</taxon>
        <taxon>Candidatus Iainarchaeaceae</taxon>
        <taxon>Candidatus Iainarchaeum</taxon>
    </lineage>
</organism>
<dbReference type="GO" id="GO:0010142">
    <property type="term" value="P:farnesyl diphosphate biosynthetic process, mevalonate pathway"/>
    <property type="evidence" value="ECO:0007669"/>
    <property type="project" value="TreeGrafter"/>
</dbReference>
<dbReference type="InterPro" id="IPR014721">
    <property type="entry name" value="Ribsml_uS5_D2-typ_fold_subgr"/>
</dbReference>
<dbReference type="GO" id="GO:0005524">
    <property type="term" value="F:ATP binding"/>
    <property type="evidence" value="ECO:0007669"/>
    <property type="project" value="UniProtKB-KW"/>
</dbReference>
<dbReference type="InterPro" id="IPR036554">
    <property type="entry name" value="GHMP_kinase_C_sf"/>
</dbReference>
<evidence type="ECO:0000256" key="1">
    <source>
        <dbReference type="ARBA" id="ARBA00005017"/>
    </source>
</evidence>
<dbReference type="InterPro" id="IPR020568">
    <property type="entry name" value="Ribosomal_Su5_D2-typ_SF"/>
</dbReference>
<dbReference type="AlphaFoldDB" id="A0A497JGS6"/>
<keyword evidence="4" id="KW-0547">Nucleotide-binding</keyword>
<evidence type="ECO:0000256" key="4">
    <source>
        <dbReference type="ARBA" id="ARBA00022741"/>
    </source>
</evidence>
<name>A0A497JGS6_9ARCH</name>
<dbReference type="Gene3D" id="3.30.230.10">
    <property type="match status" value="1"/>
</dbReference>
<dbReference type="UniPathway" id="UPA00057">
    <property type="reaction ID" value="UER00099"/>
</dbReference>
<evidence type="ECO:0000313" key="9">
    <source>
        <dbReference type="EMBL" id="RLG69879.1"/>
    </source>
</evidence>
<comment type="caution">
    <text evidence="9">The sequence shown here is derived from an EMBL/GenBank/DDBJ whole genome shotgun (WGS) entry which is preliminary data.</text>
</comment>
<dbReference type="EC" id="2.7.4.2" evidence="2"/>
<dbReference type="NCBIfam" id="TIGR01220">
    <property type="entry name" value="Pmev_kin_Gr_pos"/>
    <property type="match status" value="1"/>
</dbReference>
<dbReference type="PANTHER" id="PTHR31814">
    <property type="match status" value="1"/>
</dbReference>
<dbReference type="SUPFAM" id="SSF55060">
    <property type="entry name" value="GHMP Kinase, C-terminal domain"/>
    <property type="match status" value="1"/>
</dbReference>
<evidence type="ECO:0000259" key="7">
    <source>
        <dbReference type="Pfam" id="PF00288"/>
    </source>
</evidence>
<feature type="domain" description="GHMP kinase N-terminal" evidence="7">
    <location>
        <begin position="85"/>
        <end position="179"/>
    </location>
</feature>
<protein>
    <recommendedName>
        <fullName evidence="2">phosphomevalonate kinase</fullName>
        <ecNumber evidence="2">2.7.4.2</ecNumber>
    </recommendedName>
</protein>
<evidence type="ECO:0000256" key="5">
    <source>
        <dbReference type="ARBA" id="ARBA00022777"/>
    </source>
</evidence>
<dbReference type="GO" id="GO:0019287">
    <property type="term" value="P:isopentenyl diphosphate biosynthetic process, mevalonate pathway"/>
    <property type="evidence" value="ECO:0007669"/>
    <property type="project" value="UniProtKB-UniPathway"/>
</dbReference>
<evidence type="ECO:0000259" key="8">
    <source>
        <dbReference type="Pfam" id="PF08544"/>
    </source>
</evidence>
<accession>A0A497JGS6</accession>
<reference evidence="9 10" key="1">
    <citation type="submission" date="2018-06" db="EMBL/GenBank/DDBJ databases">
        <title>Extensive metabolic versatility and redundancy in microbially diverse, dynamic hydrothermal sediments.</title>
        <authorList>
            <person name="Dombrowski N."/>
            <person name="Teske A."/>
            <person name="Baker B.J."/>
        </authorList>
    </citation>
    <scope>NUCLEOTIDE SEQUENCE [LARGE SCALE GENOMIC DNA]</scope>
    <source>
        <strain evidence="9">B51_G17</strain>
    </source>
</reference>
<dbReference type="Pfam" id="PF00288">
    <property type="entry name" value="GHMP_kinases_N"/>
    <property type="match status" value="1"/>
</dbReference>
<dbReference type="Pfam" id="PF08544">
    <property type="entry name" value="GHMP_kinases_C"/>
    <property type="match status" value="1"/>
</dbReference>
<dbReference type="InterPro" id="IPR006204">
    <property type="entry name" value="GHMP_kinase_N_dom"/>
</dbReference>
<proteinExistence type="predicted"/>
<evidence type="ECO:0000313" key="10">
    <source>
        <dbReference type="Proteomes" id="UP000278031"/>
    </source>
</evidence>
<evidence type="ECO:0000256" key="3">
    <source>
        <dbReference type="ARBA" id="ARBA00022679"/>
    </source>
</evidence>
<dbReference type="InterPro" id="IPR013750">
    <property type="entry name" value="GHMP_kinase_C_dom"/>
</dbReference>
<keyword evidence="3 9" id="KW-0808">Transferase</keyword>
<dbReference type="SUPFAM" id="SSF54211">
    <property type="entry name" value="Ribosomal protein S5 domain 2-like"/>
    <property type="match status" value="1"/>
</dbReference>
<dbReference type="EMBL" id="QMWP01000100">
    <property type="protein sequence ID" value="RLG69879.1"/>
    <property type="molecule type" value="Genomic_DNA"/>
</dbReference>
<evidence type="ECO:0000256" key="2">
    <source>
        <dbReference type="ARBA" id="ARBA00012958"/>
    </source>
</evidence>
<dbReference type="InterPro" id="IPR005917">
    <property type="entry name" value="Pmev_kinase_bact"/>
</dbReference>
<dbReference type="InterPro" id="IPR035102">
    <property type="entry name" value="Phosphomevalonate_kinase"/>
</dbReference>
<comment type="pathway">
    <text evidence="1">Isoprenoid biosynthesis; isopentenyl diphosphate biosynthesis via mevalonate pathway; isopentenyl diphosphate from (R)-mevalonate: step 2/3.</text>
</comment>
<dbReference type="GO" id="GO:0004631">
    <property type="term" value="F:phosphomevalonate kinase activity"/>
    <property type="evidence" value="ECO:0007669"/>
    <property type="project" value="UniProtKB-EC"/>
</dbReference>
<sequence>MRVAAPGKQLISGEWSVLEYGNPAIVASINRYVYCDIEENNCIELNFPDFNFSVKAEFKNGDLVLERELNEEEKKISSFVLNAAKLALKYLDECGIELKGFKIKTDSKEAYAKAGEKKIGFGSSAAVTVATCAAILAFHGINIEDYKNKVLIYKLSALAHYLAQGKIGSAFDIAASTFGNILAYKRFNADKILQEFQNTNLKSLVEEKNWEPLMLEPLNLPEGMIVKVIYSGYSASTKELVLKMREFKKENSEQYYQVMNSIAEVTNALIEAFKKEDKSKIMELIKKNRELLKQLSDASGLNLETKELKEICDTAEQLGFAAKFSGAGGGDCAIAITFNSENEKLLEEKMKEKNYEILNVKISPHGVKVI</sequence>
<keyword evidence="6" id="KW-0067">ATP-binding</keyword>
<gene>
    <name evidence="9" type="ORF">DRO04_02695</name>
</gene>
<evidence type="ECO:0000256" key="6">
    <source>
        <dbReference type="ARBA" id="ARBA00022840"/>
    </source>
</evidence>
<dbReference type="Gene3D" id="3.30.70.890">
    <property type="entry name" value="GHMP kinase, C-terminal domain"/>
    <property type="match status" value="1"/>
</dbReference>